<evidence type="ECO:0000313" key="1">
    <source>
        <dbReference type="EMBL" id="JAD95510.1"/>
    </source>
</evidence>
<reference evidence="1" key="1">
    <citation type="submission" date="2014-09" db="EMBL/GenBank/DDBJ databases">
        <authorList>
            <person name="Magalhaes I.L.F."/>
            <person name="Oliveira U."/>
            <person name="Santos F.R."/>
            <person name="Vidigal T.H.D.A."/>
            <person name="Brescovit A.D."/>
            <person name="Santos A.J."/>
        </authorList>
    </citation>
    <scope>NUCLEOTIDE SEQUENCE</scope>
    <source>
        <tissue evidence="1">Shoot tissue taken approximately 20 cm above the soil surface</tissue>
    </source>
</reference>
<sequence>MIVCRHLTEMVSNVVCNWVEACILIINDCQHVGLFINHDVTILKIVVAKTNPVVIA</sequence>
<proteinExistence type="predicted"/>
<name>A0A0A9EC62_ARUDO</name>
<dbReference type="AlphaFoldDB" id="A0A0A9EC62"/>
<dbReference type="EMBL" id="GBRH01202385">
    <property type="protein sequence ID" value="JAD95510.1"/>
    <property type="molecule type" value="Transcribed_RNA"/>
</dbReference>
<organism evidence="1">
    <name type="scientific">Arundo donax</name>
    <name type="common">Giant reed</name>
    <name type="synonym">Donax arundinaceus</name>
    <dbReference type="NCBI Taxonomy" id="35708"/>
    <lineage>
        <taxon>Eukaryota</taxon>
        <taxon>Viridiplantae</taxon>
        <taxon>Streptophyta</taxon>
        <taxon>Embryophyta</taxon>
        <taxon>Tracheophyta</taxon>
        <taxon>Spermatophyta</taxon>
        <taxon>Magnoliopsida</taxon>
        <taxon>Liliopsida</taxon>
        <taxon>Poales</taxon>
        <taxon>Poaceae</taxon>
        <taxon>PACMAD clade</taxon>
        <taxon>Arundinoideae</taxon>
        <taxon>Arundineae</taxon>
        <taxon>Arundo</taxon>
    </lineage>
</organism>
<protein>
    <submittedName>
        <fullName evidence="1">Uncharacterized protein</fullName>
    </submittedName>
</protein>
<accession>A0A0A9EC62</accession>
<reference evidence="1" key="2">
    <citation type="journal article" date="2015" name="Data Brief">
        <title>Shoot transcriptome of the giant reed, Arundo donax.</title>
        <authorList>
            <person name="Barrero R.A."/>
            <person name="Guerrero F.D."/>
            <person name="Moolhuijzen P."/>
            <person name="Goolsby J.A."/>
            <person name="Tidwell J."/>
            <person name="Bellgard S.E."/>
            <person name="Bellgard M.I."/>
        </authorList>
    </citation>
    <scope>NUCLEOTIDE SEQUENCE</scope>
    <source>
        <tissue evidence="1">Shoot tissue taken approximately 20 cm above the soil surface</tissue>
    </source>
</reference>